<dbReference type="AlphaFoldDB" id="A0A1Z4M0X1"/>
<organism evidence="4 5">
    <name type="scientific">Calothrix parasitica NIES-267</name>
    <dbReference type="NCBI Taxonomy" id="1973488"/>
    <lineage>
        <taxon>Bacteria</taxon>
        <taxon>Bacillati</taxon>
        <taxon>Cyanobacteriota</taxon>
        <taxon>Cyanophyceae</taxon>
        <taxon>Nostocales</taxon>
        <taxon>Calotrichaceae</taxon>
        <taxon>Calothrix</taxon>
    </lineage>
</organism>
<dbReference type="PANTHER" id="PTHR48104">
    <property type="entry name" value="METACASPASE-4"/>
    <property type="match status" value="1"/>
</dbReference>
<protein>
    <submittedName>
        <fullName evidence="4">Peptidase C14 caspase catalytic subunit p20</fullName>
    </submittedName>
</protein>
<dbReference type="Gene3D" id="3.40.50.1460">
    <property type="match status" value="1"/>
</dbReference>
<sequence>MAKLWAIAIGINQYQYFQPLGYGSADAEVLRGFLVEQAGFPEEQCLLMTDSSVPIGDKPTLPTKNNILQLLEDLAANSWEPQDKLWFFFSGYGINHEGQDYLIPIEGDSQRVKETGIEIRQLMQTLQVCGLEVLLLMDFNRAFGTKADSSIGQETIELAQELQISTILSCQPEQFSHESSELGHGFFTATLLEALRYGNTNNLAGLESYLSVRTPELCQHHWRPTQNPITFIASPQQTLFKQEFEQEQVKSNTEEPLSFLGPRETFTARSAPKLEEKPVNNPLNNNDDSSQVRPVVTKNPPISIVSPEIAEQLEKEKVSSVPNTSPIPTNEAETEDKVENQNTGNTTNNFLLFGCVGSLIVGGLLLVAFLYQQSRSQIKLTVVKPLPSNYERLEKQQPSKPQVNNSNSQETIQAMLELEKMSLDANQASDLSKAIADAKNTQRDEADYKLARKNIQVWSGMILDLAKNRAENMEYFDAIQAAEFITKEEPNYQEAQKAIKQWEIESKKYLSNKTLVEAAQALIQPSQASTYNRAIEVAKRVPKSEPGYNIAQQSINRWSLEILQLAKNRANNKQYSSAIATATLAPEDTAAYAEAQQLIKQWQQQVQDN</sequence>
<evidence type="ECO:0000259" key="3">
    <source>
        <dbReference type="Pfam" id="PF00656"/>
    </source>
</evidence>
<gene>
    <name evidence="4" type="ORF">NIES267_66380</name>
</gene>
<evidence type="ECO:0000256" key="1">
    <source>
        <dbReference type="SAM" id="MobiDB-lite"/>
    </source>
</evidence>
<keyword evidence="2" id="KW-1133">Transmembrane helix</keyword>
<evidence type="ECO:0000313" key="5">
    <source>
        <dbReference type="Proteomes" id="UP000218418"/>
    </source>
</evidence>
<dbReference type="SUPFAM" id="SSF52129">
    <property type="entry name" value="Caspase-like"/>
    <property type="match status" value="1"/>
</dbReference>
<dbReference type="EMBL" id="AP018227">
    <property type="protein sequence ID" value="BAY87120.1"/>
    <property type="molecule type" value="Genomic_DNA"/>
</dbReference>
<dbReference type="InterPro" id="IPR050452">
    <property type="entry name" value="Metacaspase"/>
</dbReference>
<dbReference type="GO" id="GO:0006508">
    <property type="term" value="P:proteolysis"/>
    <property type="evidence" value="ECO:0007669"/>
    <property type="project" value="InterPro"/>
</dbReference>
<keyword evidence="2" id="KW-0472">Membrane</keyword>
<name>A0A1Z4M0X1_9CYAN</name>
<evidence type="ECO:0000313" key="4">
    <source>
        <dbReference type="EMBL" id="BAY87120.1"/>
    </source>
</evidence>
<evidence type="ECO:0000256" key="2">
    <source>
        <dbReference type="SAM" id="Phobius"/>
    </source>
</evidence>
<dbReference type="GO" id="GO:0004197">
    <property type="term" value="F:cysteine-type endopeptidase activity"/>
    <property type="evidence" value="ECO:0007669"/>
    <property type="project" value="InterPro"/>
</dbReference>
<keyword evidence="2" id="KW-0812">Transmembrane</keyword>
<keyword evidence="5" id="KW-1185">Reference proteome</keyword>
<dbReference type="InterPro" id="IPR029030">
    <property type="entry name" value="Caspase-like_dom_sf"/>
</dbReference>
<dbReference type="Pfam" id="PF00656">
    <property type="entry name" value="Peptidase_C14"/>
    <property type="match status" value="1"/>
</dbReference>
<proteinExistence type="predicted"/>
<dbReference type="PANTHER" id="PTHR48104:SF30">
    <property type="entry name" value="METACASPASE-1"/>
    <property type="match status" value="1"/>
</dbReference>
<feature type="region of interest" description="Disordered" evidence="1">
    <location>
        <begin position="314"/>
        <end position="341"/>
    </location>
</feature>
<feature type="domain" description="Peptidase C14 caspase" evidence="3">
    <location>
        <begin position="5"/>
        <end position="201"/>
    </location>
</feature>
<dbReference type="GO" id="GO:0005737">
    <property type="term" value="C:cytoplasm"/>
    <property type="evidence" value="ECO:0007669"/>
    <property type="project" value="TreeGrafter"/>
</dbReference>
<dbReference type="Proteomes" id="UP000218418">
    <property type="component" value="Chromosome"/>
</dbReference>
<feature type="region of interest" description="Disordered" evidence="1">
    <location>
        <begin position="269"/>
        <end position="295"/>
    </location>
</feature>
<feature type="compositionally biased region" description="Polar residues" evidence="1">
    <location>
        <begin position="281"/>
        <end position="292"/>
    </location>
</feature>
<dbReference type="OrthoDB" id="581349at2"/>
<reference evidence="4 5" key="1">
    <citation type="submission" date="2017-06" db="EMBL/GenBank/DDBJ databases">
        <title>Genome sequencing of cyanobaciteial culture collection at National Institute for Environmental Studies (NIES).</title>
        <authorList>
            <person name="Hirose Y."/>
            <person name="Shimura Y."/>
            <person name="Fujisawa T."/>
            <person name="Nakamura Y."/>
            <person name="Kawachi M."/>
        </authorList>
    </citation>
    <scope>NUCLEOTIDE SEQUENCE [LARGE SCALE GENOMIC DNA]</scope>
    <source>
        <strain evidence="4 5">NIES-267</strain>
    </source>
</reference>
<feature type="transmembrane region" description="Helical" evidence="2">
    <location>
        <begin position="350"/>
        <end position="371"/>
    </location>
</feature>
<accession>A0A1Z4M0X1</accession>
<dbReference type="InterPro" id="IPR011600">
    <property type="entry name" value="Pept_C14_caspase"/>
</dbReference>